<dbReference type="RefSeq" id="WP_353472086.1">
    <property type="nucleotide sequence ID" value="NZ_CP123384.1"/>
</dbReference>
<dbReference type="AlphaFoldDB" id="A0AAU8AEH3"/>
<evidence type="ECO:0000313" key="1">
    <source>
        <dbReference type="EMBL" id="XCC93263.1"/>
    </source>
</evidence>
<protein>
    <recommendedName>
        <fullName evidence="2">LysR substrate-binding domain-containing protein</fullName>
    </recommendedName>
</protein>
<evidence type="ECO:0008006" key="2">
    <source>
        <dbReference type="Google" id="ProtNLM"/>
    </source>
</evidence>
<sequence>MDWLAARKRLDALRIEPYRVKLIDRPGIGLVVETWLHGQLVRNAVPVAQFCMEQEQANR</sequence>
<reference evidence="1" key="1">
    <citation type="submission" date="2023-02" db="EMBL/GenBank/DDBJ databases">
        <title>Description and genomic characterization of Salipiger bruguierae sp. nov., isolated from the sediment of mangrove plant Bruguiera sexangula.</title>
        <authorList>
            <person name="Long M."/>
        </authorList>
    </citation>
    <scope>NUCLEOTIDE SEQUENCE</scope>
    <source>
        <strain evidence="1">H15</strain>
    </source>
</reference>
<name>A0AAU8AEH3_9RHOB</name>
<organism evidence="1">
    <name type="scientific">Alloyangia sp. H15</name>
    <dbReference type="NCBI Taxonomy" id="3029062"/>
    <lineage>
        <taxon>Bacteria</taxon>
        <taxon>Pseudomonadati</taxon>
        <taxon>Pseudomonadota</taxon>
        <taxon>Alphaproteobacteria</taxon>
        <taxon>Rhodobacterales</taxon>
        <taxon>Roseobacteraceae</taxon>
        <taxon>Alloyangia</taxon>
    </lineage>
</organism>
<gene>
    <name evidence="1" type="ORF">PVT71_12365</name>
</gene>
<dbReference type="EMBL" id="CP123384">
    <property type="protein sequence ID" value="XCC93263.1"/>
    <property type="molecule type" value="Genomic_DNA"/>
</dbReference>
<proteinExistence type="predicted"/>
<accession>A0AAU8AEH3</accession>